<name>A0ABW4QC53_9MICC</name>
<dbReference type="CDD" id="cd03257">
    <property type="entry name" value="ABC_NikE_OppD_transporters"/>
    <property type="match status" value="2"/>
</dbReference>
<reference evidence="7" key="1">
    <citation type="journal article" date="2019" name="Int. J. Syst. Evol. Microbiol.">
        <title>The Global Catalogue of Microorganisms (GCM) 10K type strain sequencing project: providing services to taxonomists for standard genome sequencing and annotation.</title>
        <authorList>
            <consortium name="The Broad Institute Genomics Platform"/>
            <consortium name="The Broad Institute Genome Sequencing Center for Infectious Disease"/>
            <person name="Wu L."/>
            <person name="Ma J."/>
        </authorList>
    </citation>
    <scope>NUCLEOTIDE SEQUENCE [LARGE SCALE GENOMIC DNA]</scope>
    <source>
        <strain evidence="7">JCM 11496</strain>
    </source>
</reference>
<protein>
    <submittedName>
        <fullName evidence="6">Dipeptide ABC transporter ATP-binding protein</fullName>
    </submittedName>
</protein>
<dbReference type="NCBIfam" id="NF007739">
    <property type="entry name" value="PRK10419.1"/>
    <property type="match status" value="2"/>
</dbReference>
<dbReference type="Proteomes" id="UP001597307">
    <property type="component" value="Unassembled WGS sequence"/>
</dbReference>
<dbReference type="Pfam" id="PF00005">
    <property type="entry name" value="ABC_tran"/>
    <property type="match status" value="2"/>
</dbReference>
<keyword evidence="7" id="KW-1185">Reference proteome</keyword>
<dbReference type="EMBL" id="JBHUGA010000067">
    <property type="protein sequence ID" value="MFD1848295.1"/>
    <property type="molecule type" value="Genomic_DNA"/>
</dbReference>
<accession>A0ABW4QC53</accession>
<dbReference type="InterPro" id="IPR003439">
    <property type="entry name" value="ABC_transporter-like_ATP-bd"/>
</dbReference>
<dbReference type="InterPro" id="IPR013563">
    <property type="entry name" value="Oligopep_ABC_C"/>
</dbReference>
<dbReference type="RefSeq" id="WP_343881907.1">
    <property type="nucleotide sequence ID" value="NZ_BAAAIJ010000059.1"/>
</dbReference>
<keyword evidence="3" id="KW-0547">Nucleotide-binding</keyword>
<dbReference type="Pfam" id="PF08352">
    <property type="entry name" value="oligo_HPY"/>
    <property type="match status" value="1"/>
</dbReference>
<keyword evidence="2" id="KW-0813">Transport</keyword>
<dbReference type="SUPFAM" id="SSF52540">
    <property type="entry name" value="P-loop containing nucleoside triphosphate hydrolases"/>
    <property type="match status" value="2"/>
</dbReference>
<keyword evidence="4 6" id="KW-0067">ATP-binding</keyword>
<dbReference type="PANTHER" id="PTHR43776">
    <property type="entry name" value="TRANSPORT ATP-BINDING PROTEIN"/>
    <property type="match status" value="1"/>
</dbReference>
<evidence type="ECO:0000256" key="4">
    <source>
        <dbReference type="ARBA" id="ARBA00022840"/>
    </source>
</evidence>
<evidence type="ECO:0000256" key="3">
    <source>
        <dbReference type="ARBA" id="ARBA00022741"/>
    </source>
</evidence>
<evidence type="ECO:0000259" key="5">
    <source>
        <dbReference type="PROSITE" id="PS50893"/>
    </source>
</evidence>
<evidence type="ECO:0000313" key="7">
    <source>
        <dbReference type="Proteomes" id="UP001597307"/>
    </source>
</evidence>
<feature type="domain" description="ABC transporter" evidence="5">
    <location>
        <begin position="30"/>
        <end position="281"/>
    </location>
</feature>
<proteinExistence type="inferred from homology"/>
<sequence>MDVTHARPGPTPAIPTARTPRWTDESLLTIQGLRIDYGRGAEAKTAVDGVDLTIRRGEIVALVGESGSGKSTLAKSIIGLLPAAAHRGAGSISLGNLTLTNAREKDLEKIRGVRISLVPQDPGASLDPVKTIGSQLAEVFRLHSSGPRRSRESIRSEVIRLLDLVGIDEPEKRLKQYPHQLSGGLKQRVLIAIAFSLRPELLIADEPTSALDVTVQAKILEVFERLATEFGTAVIFVTHDLAVATDHAVRIVVMRRGRILEDRLVADILAAPEHEYTVRLLEEAAPHSSPTATRAVGTTAPDGPLAVEVRGLVRDFTRAGEQHRAVDGVSFSIARGTTFALVGESGSGKSTTARMILRLLDPGAGKVLIHGQDVTSASRREKRELWKHLQLVYQNPDSALDPRLPIRDIIGEPLRNHRIGSRATRARRVAELLDQVNIPSHLADERPPALSGGQRQRVAIARALALGARTLVLDEALSALDVLTQAQILDLLAHLQRDLGLTYLFISHDLHVVERISSTVGVMHRGKLVETGPTNEVFGNPTSDYTQLLLNSNPGHRLRAHASTRSGVAALATT</sequence>
<evidence type="ECO:0000256" key="2">
    <source>
        <dbReference type="ARBA" id="ARBA00022448"/>
    </source>
</evidence>
<gene>
    <name evidence="6" type="ORF">ACFSFX_17055</name>
</gene>
<dbReference type="InterPro" id="IPR003593">
    <property type="entry name" value="AAA+_ATPase"/>
</dbReference>
<dbReference type="InterPro" id="IPR050319">
    <property type="entry name" value="ABC_transp_ATP-bind"/>
</dbReference>
<dbReference type="InterPro" id="IPR017871">
    <property type="entry name" value="ABC_transporter-like_CS"/>
</dbReference>
<comment type="caution">
    <text evidence="6">The sequence shown here is derived from an EMBL/GenBank/DDBJ whole genome shotgun (WGS) entry which is preliminary data.</text>
</comment>
<dbReference type="InterPro" id="IPR027417">
    <property type="entry name" value="P-loop_NTPase"/>
</dbReference>
<dbReference type="NCBIfam" id="NF008453">
    <property type="entry name" value="PRK11308.1"/>
    <property type="match status" value="2"/>
</dbReference>
<evidence type="ECO:0000313" key="6">
    <source>
        <dbReference type="EMBL" id="MFD1848295.1"/>
    </source>
</evidence>
<evidence type="ECO:0000256" key="1">
    <source>
        <dbReference type="ARBA" id="ARBA00005417"/>
    </source>
</evidence>
<dbReference type="GO" id="GO:0005524">
    <property type="term" value="F:ATP binding"/>
    <property type="evidence" value="ECO:0007669"/>
    <property type="project" value="UniProtKB-KW"/>
</dbReference>
<dbReference type="Gene3D" id="3.40.50.300">
    <property type="entry name" value="P-loop containing nucleotide triphosphate hydrolases"/>
    <property type="match status" value="2"/>
</dbReference>
<feature type="domain" description="ABC transporter" evidence="5">
    <location>
        <begin position="307"/>
        <end position="550"/>
    </location>
</feature>
<dbReference type="PANTHER" id="PTHR43776:SF7">
    <property type="entry name" value="D,D-DIPEPTIDE TRANSPORT ATP-BINDING PROTEIN DDPF-RELATED"/>
    <property type="match status" value="1"/>
</dbReference>
<dbReference type="SMART" id="SM00382">
    <property type="entry name" value="AAA"/>
    <property type="match status" value="2"/>
</dbReference>
<dbReference type="PROSITE" id="PS50893">
    <property type="entry name" value="ABC_TRANSPORTER_2"/>
    <property type="match status" value="2"/>
</dbReference>
<dbReference type="PROSITE" id="PS00211">
    <property type="entry name" value="ABC_TRANSPORTER_1"/>
    <property type="match status" value="1"/>
</dbReference>
<organism evidence="6 7">
    <name type="scientific">Arthrobacter flavus</name>
    <dbReference type="NCBI Taxonomy" id="95172"/>
    <lineage>
        <taxon>Bacteria</taxon>
        <taxon>Bacillati</taxon>
        <taxon>Actinomycetota</taxon>
        <taxon>Actinomycetes</taxon>
        <taxon>Micrococcales</taxon>
        <taxon>Micrococcaceae</taxon>
        <taxon>Arthrobacter</taxon>
    </lineage>
</organism>
<comment type="similarity">
    <text evidence="1">Belongs to the ABC transporter superfamily.</text>
</comment>